<gene>
    <name evidence="2" type="ORF">TREES_T100012130</name>
</gene>
<reference evidence="3" key="1">
    <citation type="submission" date="2012-07" db="EMBL/GenBank/DDBJ databases">
        <title>Genome of the Chinese tree shrew, a rising model animal genetically related to primates.</title>
        <authorList>
            <person name="Zhang G."/>
            <person name="Fan Y."/>
            <person name="Yao Y."/>
            <person name="Huang Z."/>
        </authorList>
    </citation>
    <scope>NUCLEOTIDE SEQUENCE [LARGE SCALE GENOMIC DNA]</scope>
</reference>
<proteinExistence type="predicted"/>
<keyword evidence="3" id="KW-1185">Reference proteome</keyword>
<dbReference type="EMBL" id="KB320924">
    <property type="protein sequence ID" value="ELW56043.1"/>
    <property type="molecule type" value="Genomic_DNA"/>
</dbReference>
<dbReference type="AlphaFoldDB" id="L9K0A0"/>
<reference evidence="3" key="2">
    <citation type="journal article" date="2013" name="Nat. Commun.">
        <title>Genome of the Chinese tree shrew.</title>
        <authorList>
            <person name="Fan Y."/>
            <person name="Huang Z.Y."/>
            <person name="Cao C.C."/>
            <person name="Chen C.S."/>
            <person name="Chen Y.X."/>
            <person name="Fan D.D."/>
            <person name="He J."/>
            <person name="Hou H.L."/>
            <person name="Hu L."/>
            <person name="Hu X.T."/>
            <person name="Jiang X.T."/>
            <person name="Lai R."/>
            <person name="Lang Y.S."/>
            <person name="Liang B."/>
            <person name="Liao S.G."/>
            <person name="Mu D."/>
            <person name="Ma Y.Y."/>
            <person name="Niu Y.Y."/>
            <person name="Sun X.Q."/>
            <person name="Xia J.Q."/>
            <person name="Xiao J."/>
            <person name="Xiong Z.Q."/>
            <person name="Xu L."/>
            <person name="Yang L."/>
            <person name="Zhang Y."/>
            <person name="Zhao W."/>
            <person name="Zhao X.D."/>
            <person name="Zheng Y.T."/>
            <person name="Zhou J.M."/>
            <person name="Zhu Y.B."/>
            <person name="Zhang G.J."/>
            <person name="Wang J."/>
            <person name="Yao Y.G."/>
        </authorList>
    </citation>
    <scope>NUCLEOTIDE SEQUENCE [LARGE SCALE GENOMIC DNA]</scope>
</reference>
<evidence type="ECO:0000256" key="1">
    <source>
        <dbReference type="SAM" id="MobiDB-lite"/>
    </source>
</evidence>
<dbReference type="InParanoid" id="L9K0A0"/>
<evidence type="ECO:0000313" key="3">
    <source>
        <dbReference type="Proteomes" id="UP000011518"/>
    </source>
</evidence>
<evidence type="ECO:0000313" key="2">
    <source>
        <dbReference type="EMBL" id="ELW56043.1"/>
    </source>
</evidence>
<feature type="region of interest" description="Disordered" evidence="1">
    <location>
        <begin position="60"/>
        <end position="83"/>
    </location>
</feature>
<accession>L9K0A0</accession>
<name>L9K0A0_TUPCH</name>
<sequence>MCNTYYNMFQLALKVEEPVSNCQAPGPRAATAEHGLCELDRTGPVLARPDFQTRNQEHANNSSLAGLSSLLHPTPPQHQIFNL</sequence>
<feature type="compositionally biased region" description="Low complexity" evidence="1">
    <location>
        <begin position="60"/>
        <end position="71"/>
    </location>
</feature>
<organism evidence="2 3">
    <name type="scientific">Tupaia chinensis</name>
    <name type="common">Chinese tree shrew</name>
    <name type="synonym">Tupaia belangeri chinensis</name>
    <dbReference type="NCBI Taxonomy" id="246437"/>
    <lineage>
        <taxon>Eukaryota</taxon>
        <taxon>Metazoa</taxon>
        <taxon>Chordata</taxon>
        <taxon>Craniata</taxon>
        <taxon>Vertebrata</taxon>
        <taxon>Euteleostomi</taxon>
        <taxon>Mammalia</taxon>
        <taxon>Eutheria</taxon>
        <taxon>Euarchontoglires</taxon>
        <taxon>Scandentia</taxon>
        <taxon>Tupaiidae</taxon>
        <taxon>Tupaia</taxon>
    </lineage>
</organism>
<dbReference type="Proteomes" id="UP000011518">
    <property type="component" value="Unassembled WGS sequence"/>
</dbReference>
<protein>
    <submittedName>
        <fullName evidence="2">Uncharacterized protein</fullName>
    </submittedName>
</protein>